<evidence type="ECO:0000256" key="2">
    <source>
        <dbReference type="PROSITE-ProRule" id="PRU00176"/>
    </source>
</evidence>
<dbReference type="Proteomes" id="UP000631114">
    <property type="component" value="Unassembled WGS sequence"/>
</dbReference>
<feature type="domain" description="RRM" evidence="4">
    <location>
        <begin position="175"/>
        <end position="268"/>
    </location>
</feature>
<feature type="domain" description="RRM" evidence="4">
    <location>
        <begin position="75"/>
        <end position="162"/>
    </location>
</feature>
<sequence>MAKKRKASEEELSSNSFEPEQEQEQEQNDSNVDISKILEAFTKEQLIELLKTAVTTNPKLIDQINLIADSDPTQRKLFIHGLGWETSSEKLGEYFSQYGEIEDCNVVTDKITGKSKGYGFICFKTRKDAEKALKEPQKKIESRMTACQLASAGPVITNLQQPLQNNALNNEAMCRKIYVGNVHSDISSEKLLAFFTKYGEIEEGPLGVDKMTGKFKGFALFIYKTVEGAKKALEEQTKNFEGHQLVCQRATDNHKQKGAAANVSLKTPSIAPGGGYNVPGVVGYTAPNAVMASQGLAVNPAAFYGQGLIGGPQQFGQGVVPIQAALAVLAAAGQNPAAFGVPQVMPGYGMVNSGYQNPQAHQANPYQSGPVGQGSAPRPNSAMGPKGGGYRGR</sequence>
<dbReference type="InterPro" id="IPR050886">
    <property type="entry name" value="RNA-binding_reg"/>
</dbReference>
<accession>A0A835I536</accession>
<dbReference type="PANTHER" id="PTHR48024:SF9">
    <property type="entry name" value="UBP1-ASSOCIATED PROTEINS 1A-RELATED"/>
    <property type="match status" value="1"/>
</dbReference>
<dbReference type="AlphaFoldDB" id="A0A835I536"/>
<feature type="compositionally biased region" description="Polar residues" evidence="3">
    <location>
        <begin position="356"/>
        <end position="367"/>
    </location>
</feature>
<evidence type="ECO:0000313" key="6">
    <source>
        <dbReference type="Proteomes" id="UP000631114"/>
    </source>
</evidence>
<dbReference type="GO" id="GO:0005634">
    <property type="term" value="C:nucleus"/>
    <property type="evidence" value="ECO:0007669"/>
    <property type="project" value="TreeGrafter"/>
</dbReference>
<feature type="region of interest" description="Disordered" evidence="3">
    <location>
        <begin position="356"/>
        <end position="393"/>
    </location>
</feature>
<dbReference type="PROSITE" id="PS50102">
    <property type="entry name" value="RRM"/>
    <property type="match status" value="2"/>
</dbReference>
<dbReference type="Gene3D" id="3.30.70.330">
    <property type="match status" value="2"/>
</dbReference>
<evidence type="ECO:0000256" key="3">
    <source>
        <dbReference type="SAM" id="MobiDB-lite"/>
    </source>
</evidence>
<reference evidence="5 6" key="1">
    <citation type="submission" date="2020-10" db="EMBL/GenBank/DDBJ databases">
        <title>The Coptis chinensis genome and diversification of protoberbering-type alkaloids.</title>
        <authorList>
            <person name="Wang B."/>
            <person name="Shu S."/>
            <person name="Song C."/>
            <person name="Liu Y."/>
        </authorList>
    </citation>
    <scope>NUCLEOTIDE SEQUENCE [LARGE SCALE GENOMIC DNA]</scope>
    <source>
        <strain evidence="5">HL-2020</strain>
        <tissue evidence="5">Leaf</tissue>
    </source>
</reference>
<dbReference type="SUPFAM" id="SSF54928">
    <property type="entry name" value="RNA-binding domain, RBD"/>
    <property type="match status" value="2"/>
</dbReference>
<comment type="caution">
    <text evidence="5">The sequence shown here is derived from an EMBL/GenBank/DDBJ whole genome shotgun (WGS) entry which is preliminary data.</text>
</comment>
<dbReference type="InterPro" id="IPR000504">
    <property type="entry name" value="RRM_dom"/>
</dbReference>
<dbReference type="InterPro" id="IPR012677">
    <property type="entry name" value="Nucleotide-bd_a/b_plait_sf"/>
</dbReference>
<dbReference type="GO" id="GO:0003723">
    <property type="term" value="F:RNA binding"/>
    <property type="evidence" value="ECO:0007669"/>
    <property type="project" value="UniProtKB-UniRule"/>
</dbReference>
<dbReference type="PANTHER" id="PTHR48024">
    <property type="entry name" value="GEO13361P1-RELATED"/>
    <property type="match status" value="1"/>
</dbReference>
<evidence type="ECO:0000259" key="4">
    <source>
        <dbReference type="PROSITE" id="PS50102"/>
    </source>
</evidence>
<proteinExistence type="predicted"/>
<protein>
    <recommendedName>
        <fullName evidence="4">RRM domain-containing protein</fullName>
    </recommendedName>
</protein>
<dbReference type="Pfam" id="PF00076">
    <property type="entry name" value="RRM_1"/>
    <property type="match status" value="2"/>
</dbReference>
<gene>
    <name evidence="5" type="ORF">IFM89_024900</name>
</gene>
<keyword evidence="1 2" id="KW-0694">RNA-binding</keyword>
<evidence type="ECO:0000256" key="1">
    <source>
        <dbReference type="ARBA" id="ARBA00022884"/>
    </source>
</evidence>
<dbReference type="OrthoDB" id="1875751at2759"/>
<dbReference type="EMBL" id="JADFTS010000004">
    <property type="protein sequence ID" value="KAF9610791.1"/>
    <property type="molecule type" value="Genomic_DNA"/>
</dbReference>
<organism evidence="5 6">
    <name type="scientific">Coptis chinensis</name>
    <dbReference type="NCBI Taxonomy" id="261450"/>
    <lineage>
        <taxon>Eukaryota</taxon>
        <taxon>Viridiplantae</taxon>
        <taxon>Streptophyta</taxon>
        <taxon>Embryophyta</taxon>
        <taxon>Tracheophyta</taxon>
        <taxon>Spermatophyta</taxon>
        <taxon>Magnoliopsida</taxon>
        <taxon>Ranunculales</taxon>
        <taxon>Ranunculaceae</taxon>
        <taxon>Coptidoideae</taxon>
        <taxon>Coptis</taxon>
    </lineage>
</organism>
<name>A0A835I536_9MAGN</name>
<evidence type="ECO:0000313" key="5">
    <source>
        <dbReference type="EMBL" id="KAF9610791.1"/>
    </source>
</evidence>
<keyword evidence="6" id="KW-1185">Reference proteome</keyword>
<dbReference type="InterPro" id="IPR035979">
    <property type="entry name" value="RBD_domain_sf"/>
</dbReference>
<dbReference type="SMART" id="SM00360">
    <property type="entry name" value="RRM"/>
    <property type="match status" value="2"/>
</dbReference>
<feature type="region of interest" description="Disordered" evidence="3">
    <location>
        <begin position="1"/>
        <end position="31"/>
    </location>
</feature>